<dbReference type="Proteomes" id="UP000838763">
    <property type="component" value="Unassembled WGS sequence"/>
</dbReference>
<evidence type="ECO:0000256" key="1">
    <source>
        <dbReference type="ARBA" id="ARBA00022679"/>
    </source>
</evidence>
<dbReference type="OrthoDB" id="21502at2759"/>
<accession>A0A9P1GWK5</accession>
<dbReference type="InterPro" id="IPR050317">
    <property type="entry name" value="Plant_Fungal_Acyltransferase"/>
</dbReference>
<dbReference type="EMBL" id="CALLCH030000002">
    <property type="protein sequence ID" value="CAI4211666.1"/>
    <property type="molecule type" value="Genomic_DNA"/>
</dbReference>
<evidence type="ECO:0000313" key="2">
    <source>
        <dbReference type="EMBL" id="CAI4211666.1"/>
    </source>
</evidence>
<keyword evidence="1" id="KW-0808">Transferase</keyword>
<comment type="caution">
    <text evidence="2">The sequence shown here is derived from an EMBL/GenBank/DDBJ whole genome shotgun (WGS) entry which is preliminary data.</text>
</comment>
<evidence type="ECO:0000313" key="3">
    <source>
        <dbReference type="Proteomes" id="UP000838763"/>
    </source>
</evidence>
<dbReference type="GO" id="GO:0016747">
    <property type="term" value="F:acyltransferase activity, transferring groups other than amino-acyl groups"/>
    <property type="evidence" value="ECO:0007669"/>
    <property type="project" value="TreeGrafter"/>
</dbReference>
<gene>
    <name evidence="2" type="ORF">PPNO1_LOCUS1443</name>
</gene>
<proteinExistence type="predicted"/>
<dbReference type="InterPro" id="IPR023213">
    <property type="entry name" value="CAT-like_dom_sf"/>
</dbReference>
<keyword evidence="3" id="KW-1185">Reference proteome</keyword>
<organism evidence="2 3">
    <name type="scientific">Parascedosporium putredinis</name>
    <dbReference type="NCBI Taxonomy" id="1442378"/>
    <lineage>
        <taxon>Eukaryota</taxon>
        <taxon>Fungi</taxon>
        <taxon>Dikarya</taxon>
        <taxon>Ascomycota</taxon>
        <taxon>Pezizomycotina</taxon>
        <taxon>Sordariomycetes</taxon>
        <taxon>Hypocreomycetidae</taxon>
        <taxon>Microascales</taxon>
        <taxon>Microascaceae</taxon>
        <taxon>Parascedosporium</taxon>
    </lineage>
</organism>
<reference evidence="2" key="1">
    <citation type="submission" date="2022-11" db="EMBL/GenBank/DDBJ databases">
        <authorList>
            <person name="Scott C."/>
            <person name="Bruce N."/>
        </authorList>
    </citation>
    <scope>NUCLEOTIDE SEQUENCE</scope>
</reference>
<name>A0A9P1GWK5_9PEZI</name>
<protein>
    <submittedName>
        <fullName evidence="2">Uncharacterized protein</fullName>
    </submittedName>
</protein>
<dbReference type="Pfam" id="PF02458">
    <property type="entry name" value="Transferase"/>
    <property type="match status" value="1"/>
</dbReference>
<dbReference type="PANTHER" id="PTHR31642">
    <property type="entry name" value="TRICHOTHECENE 3-O-ACETYLTRANSFERASE"/>
    <property type="match status" value="1"/>
</dbReference>
<sequence length="478" mass="52730">MGRKRFHPVPVVATDTVIPLHSLDGNHINASILLYCLLRFDDVLDAEKLRAALQKLLDRDGWRKLGARLRINDTGKYEYHIPQAFNDSRPAFTYSHVNHGVPIAEHPAGSQVPSGQPVGDSPSILPAPPEIAKLASPADGPRTLADYVEHDRPQIGLHVVSFADATLVSISGLHTLWDAMGRKEFLLAWIAVLEGREDEVKPFSGFDEDPLRELGSQPSEPFDLVDRRLSMLQLLVYGLRHKFEQVAHDEDAGVICIPAKFLASLRDEAMAELDGFSARAVVKHTPIRSARTVTLFNALSLRGILADELLPSTDAYVANAISGINTILPARDIAERPLGYTAAKIRQTLGTQTTRDQQEACVALMKETFARTGYPALFGDATMQMVLMTNWSKAKFFDLDFSSAVVGRGDAVEIGGDDVARKPGRPTYVQPVSFSDFSTRYAFNVAGKDANGNYWLYGVLRKKTWARMAEALKRGEYC</sequence>
<dbReference type="PANTHER" id="PTHR31642:SF310">
    <property type="entry name" value="FATTY ALCOHOL:CAFFEOYL-COA ACYLTRANSFERASE"/>
    <property type="match status" value="1"/>
</dbReference>
<dbReference type="AlphaFoldDB" id="A0A9P1GWK5"/>
<dbReference type="Gene3D" id="3.30.559.10">
    <property type="entry name" value="Chloramphenicol acetyltransferase-like domain"/>
    <property type="match status" value="2"/>
</dbReference>